<accession>A0A6V7HH55</accession>
<evidence type="ECO:0000313" key="2">
    <source>
        <dbReference type="EMBL" id="CAD1479944.1"/>
    </source>
</evidence>
<dbReference type="AlphaFoldDB" id="A0A6V7HH55"/>
<comment type="caution">
    <text evidence="2">The sequence shown here is derived from an EMBL/GenBank/DDBJ whole genome shotgun (WGS) entry which is preliminary data.</text>
</comment>
<evidence type="ECO:0000313" key="3">
    <source>
        <dbReference type="Proteomes" id="UP000752696"/>
    </source>
</evidence>
<dbReference type="Proteomes" id="UP000752696">
    <property type="component" value="Unassembled WGS sequence"/>
</dbReference>
<evidence type="ECO:0000256" key="1">
    <source>
        <dbReference type="SAM" id="MobiDB-lite"/>
    </source>
</evidence>
<reference evidence="2" key="1">
    <citation type="submission" date="2020-07" db="EMBL/GenBank/DDBJ databases">
        <authorList>
            <person name="Nazaruddin N."/>
        </authorList>
    </citation>
    <scope>NUCLEOTIDE SEQUENCE</scope>
</reference>
<feature type="region of interest" description="Disordered" evidence="1">
    <location>
        <begin position="28"/>
        <end position="72"/>
    </location>
</feature>
<dbReference type="EMBL" id="CAJDYZ010011733">
    <property type="protein sequence ID" value="CAD1479944.1"/>
    <property type="molecule type" value="Genomic_DNA"/>
</dbReference>
<gene>
    <name evidence="2" type="ORF">MHI_LOCUS889651</name>
</gene>
<organism evidence="2 3">
    <name type="scientific">Heterotrigona itama</name>
    <dbReference type="NCBI Taxonomy" id="395501"/>
    <lineage>
        <taxon>Eukaryota</taxon>
        <taxon>Metazoa</taxon>
        <taxon>Ecdysozoa</taxon>
        <taxon>Arthropoda</taxon>
        <taxon>Hexapoda</taxon>
        <taxon>Insecta</taxon>
        <taxon>Pterygota</taxon>
        <taxon>Neoptera</taxon>
        <taxon>Endopterygota</taxon>
        <taxon>Hymenoptera</taxon>
        <taxon>Apocrita</taxon>
        <taxon>Aculeata</taxon>
        <taxon>Apoidea</taxon>
        <taxon>Anthophila</taxon>
        <taxon>Apidae</taxon>
        <taxon>Heterotrigona</taxon>
    </lineage>
</organism>
<keyword evidence="3" id="KW-1185">Reference proteome</keyword>
<feature type="non-terminal residue" evidence="2">
    <location>
        <position position="1"/>
    </location>
</feature>
<name>A0A6V7HH55_9HYME</name>
<protein>
    <submittedName>
        <fullName evidence="2">Uncharacterized protein</fullName>
    </submittedName>
</protein>
<proteinExistence type="predicted"/>
<sequence length="202" mass="22206">MTYERRTKLREGETTKWRVYQVGREARLRPGVAPREREGGVDAGRRPSPPLPPTRESAATPGRPTSATAHLSPLTPASPFSLLLCPTLPLSFFTLPPSRIPLLFFLSTSLSLLAQLPCFAFSLRRVNSQRVGHHPTESRSSPFSRAAVLNVLHSSQREQTRAGPQEAAWAVLPRLPEPSAPGAVPGFRLLLRACGRTLHPRL</sequence>
<feature type="compositionally biased region" description="Basic and acidic residues" evidence="1">
    <location>
        <begin position="28"/>
        <end position="45"/>
    </location>
</feature>